<reference evidence="4 5" key="1">
    <citation type="journal article" date="2018" name="J. Allergy Clin. Immunol.">
        <title>High-quality assembly of Dermatophagoides pteronyssinus genome and transcriptome reveals a wide range of novel allergens.</title>
        <authorList>
            <person name="Liu X.Y."/>
            <person name="Yang K.Y."/>
            <person name="Wang M.Q."/>
            <person name="Kwok J.S."/>
            <person name="Zeng X."/>
            <person name="Yang Z."/>
            <person name="Xiao X.J."/>
            <person name="Lau C.P."/>
            <person name="Li Y."/>
            <person name="Huang Z.M."/>
            <person name="Ba J.G."/>
            <person name="Yim A.K."/>
            <person name="Ouyang C.Y."/>
            <person name="Ngai S.M."/>
            <person name="Chan T.F."/>
            <person name="Leung E.L."/>
            <person name="Liu L."/>
            <person name="Liu Z.G."/>
            <person name="Tsui S.K."/>
        </authorList>
    </citation>
    <scope>NUCLEOTIDE SEQUENCE [LARGE SCALE GENOMIC DNA]</scope>
    <source>
        <strain evidence="4">Derp</strain>
    </source>
</reference>
<keyword evidence="1" id="KW-0175">Coiled coil</keyword>
<evidence type="ECO:0000313" key="4">
    <source>
        <dbReference type="EMBL" id="KAH9413858.1"/>
    </source>
</evidence>
<feature type="region of interest" description="Disordered" evidence="2">
    <location>
        <begin position="1"/>
        <end position="31"/>
    </location>
</feature>
<evidence type="ECO:0000256" key="2">
    <source>
        <dbReference type="SAM" id="MobiDB-lite"/>
    </source>
</evidence>
<feature type="compositionally biased region" description="Basic and acidic residues" evidence="2">
    <location>
        <begin position="603"/>
        <end position="613"/>
    </location>
</feature>
<name>A0ABQ8IU72_DERPT</name>
<feature type="coiled-coil region" evidence="1">
    <location>
        <begin position="435"/>
        <end position="462"/>
    </location>
</feature>
<protein>
    <submittedName>
        <fullName evidence="4">Kanadaptin</fullName>
    </submittedName>
</protein>
<reference evidence="4 5" key="2">
    <citation type="journal article" date="2022" name="Mol. Biol. Evol.">
        <title>Comparative Genomics Reveals Insights into the Divergent Evolution of Astigmatic Mites and Household Pest Adaptations.</title>
        <authorList>
            <person name="Xiong Q."/>
            <person name="Wan A.T."/>
            <person name="Liu X."/>
            <person name="Fung C.S."/>
            <person name="Xiao X."/>
            <person name="Malainual N."/>
            <person name="Hou J."/>
            <person name="Wang L."/>
            <person name="Wang M."/>
            <person name="Yang K.Y."/>
            <person name="Cui Y."/>
            <person name="Leung E.L."/>
            <person name="Nong W."/>
            <person name="Shin S.K."/>
            <person name="Au S.W."/>
            <person name="Jeong K.Y."/>
            <person name="Chew F.T."/>
            <person name="Hui J.H."/>
            <person name="Leung T.F."/>
            <person name="Tungtrongchitr A."/>
            <person name="Zhong N."/>
            <person name="Liu Z."/>
            <person name="Tsui S.K."/>
        </authorList>
    </citation>
    <scope>NUCLEOTIDE SEQUENCE [LARGE SCALE GENOMIC DNA]</scope>
    <source>
        <strain evidence="4">Derp</strain>
    </source>
</reference>
<feature type="compositionally biased region" description="Basic and acidic residues" evidence="2">
    <location>
        <begin position="536"/>
        <end position="545"/>
    </location>
</feature>
<feature type="region of interest" description="Disordered" evidence="2">
    <location>
        <begin position="167"/>
        <end position="197"/>
    </location>
</feature>
<sequence length="613" mass="70370">MENDNDNDGSSKIPNKSSKDPESSNDHLSTTTTTVINKTILPEPLTKLLPPKNIYFIEQMKNGLSIANILINEKNRLIFGRARDCDIPMDHPSISRYHAALLWAPKNDDDYKNGTNTESFWYLIDCGSTHGTICNKKSIDPGKMIKIIPNNNVFRFGASTRLFTLGSSHEDSNDDDSDDSNEELNNQQVTKRTKEEQDTDDACTWGISLTDCTEDDDEEIGDSLALKSIIMAMKDGQSSSSTTSKLQSTNENVYSDNPYKCLQQWFENEGYDFDYKVDSLHNKFKCTFDLPIDGQWIPVDGQLMTRKKESIQDACLRCCRLLDQANLLFAWQRKDSAREKARKEFYNNDDDDDLLDETIKPATKKLRKDSEGKIETYDSLNLKWKEINQELCQLKVRLAHIGLEPGVTPEISQDLIGDSLDIYMNSLNQKKYGLSMNEKIEKSNLKIKIKQLETEQSKIEKLIQLARPAEIVMKNLTTSTEPTKESKNDENAIQMEKKLINKEEESNEKFIESSKNSVADDNSDGKSETVENSSNSEKKKNYKEFRKIRQQSTIEAIEREKRLEKQRQQQQQKQQQLQQQSIETDDDFVDLVRLDQQQQTGDGRTHLNEKFGY</sequence>
<gene>
    <name evidence="4" type="primary">SLC4A1AP</name>
    <name evidence="4" type="ORF">DERP_009457</name>
</gene>
<dbReference type="InterPro" id="IPR005034">
    <property type="entry name" value="Dicer_dimerisation"/>
</dbReference>
<dbReference type="Pfam" id="PF03368">
    <property type="entry name" value="Dicer_dimer"/>
    <property type="match status" value="1"/>
</dbReference>
<dbReference type="SUPFAM" id="SSF49879">
    <property type="entry name" value="SMAD/FHA domain"/>
    <property type="match status" value="1"/>
</dbReference>
<organism evidence="4 5">
    <name type="scientific">Dermatophagoides pteronyssinus</name>
    <name type="common">European house dust mite</name>
    <dbReference type="NCBI Taxonomy" id="6956"/>
    <lineage>
        <taxon>Eukaryota</taxon>
        <taxon>Metazoa</taxon>
        <taxon>Ecdysozoa</taxon>
        <taxon>Arthropoda</taxon>
        <taxon>Chelicerata</taxon>
        <taxon>Arachnida</taxon>
        <taxon>Acari</taxon>
        <taxon>Acariformes</taxon>
        <taxon>Sarcoptiformes</taxon>
        <taxon>Astigmata</taxon>
        <taxon>Psoroptidia</taxon>
        <taxon>Analgoidea</taxon>
        <taxon>Pyroglyphidae</taxon>
        <taxon>Dermatophagoidinae</taxon>
        <taxon>Dermatophagoides</taxon>
    </lineage>
</organism>
<feature type="compositionally biased region" description="Basic and acidic residues" evidence="2">
    <location>
        <begin position="500"/>
        <end position="512"/>
    </location>
</feature>
<dbReference type="InterPro" id="IPR050923">
    <property type="entry name" value="Cell_Proc_Reg/RNA_Proc"/>
</dbReference>
<feature type="region of interest" description="Disordered" evidence="2">
    <location>
        <begin position="500"/>
        <end position="545"/>
    </location>
</feature>
<dbReference type="Proteomes" id="UP000887458">
    <property type="component" value="Unassembled WGS sequence"/>
</dbReference>
<accession>A0ABQ8IU72</accession>
<evidence type="ECO:0000259" key="3">
    <source>
        <dbReference type="PROSITE" id="PS50006"/>
    </source>
</evidence>
<feature type="compositionally biased region" description="Low complexity" evidence="2">
    <location>
        <begin position="568"/>
        <end position="580"/>
    </location>
</feature>
<dbReference type="PROSITE" id="PS50006">
    <property type="entry name" value="FHA_DOMAIN"/>
    <property type="match status" value="1"/>
</dbReference>
<evidence type="ECO:0000313" key="5">
    <source>
        <dbReference type="Proteomes" id="UP000887458"/>
    </source>
</evidence>
<feature type="compositionally biased region" description="Acidic residues" evidence="2">
    <location>
        <begin position="172"/>
        <end position="182"/>
    </location>
</feature>
<dbReference type="SMART" id="SM00240">
    <property type="entry name" value="FHA"/>
    <property type="match status" value="1"/>
</dbReference>
<dbReference type="InterPro" id="IPR008984">
    <property type="entry name" value="SMAD_FHA_dom_sf"/>
</dbReference>
<feature type="region of interest" description="Disordered" evidence="2">
    <location>
        <begin position="560"/>
        <end position="613"/>
    </location>
</feature>
<evidence type="ECO:0000256" key="1">
    <source>
        <dbReference type="SAM" id="Coils"/>
    </source>
</evidence>
<comment type="caution">
    <text evidence="4">The sequence shown here is derived from an EMBL/GenBank/DDBJ whole genome shotgun (WGS) entry which is preliminary data.</text>
</comment>
<dbReference type="Pfam" id="PF00498">
    <property type="entry name" value="FHA"/>
    <property type="match status" value="1"/>
</dbReference>
<dbReference type="InterPro" id="IPR000253">
    <property type="entry name" value="FHA_dom"/>
</dbReference>
<dbReference type="PANTHER" id="PTHR23308">
    <property type="entry name" value="NUCLEAR INHIBITOR OF PROTEIN PHOSPHATASE-1"/>
    <property type="match status" value="1"/>
</dbReference>
<proteinExistence type="predicted"/>
<keyword evidence="5" id="KW-1185">Reference proteome</keyword>
<dbReference type="EMBL" id="NJHN03000117">
    <property type="protein sequence ID" value="KAH9413858.1"/>
    <property type="molecule type" value="Genomic_DNA"/>
</dbReference>
<feature type="domain" description="FHA" evidence="3">
    <location>
        <begin position="77"/>
        <end position="139"/>
    </location>
</feature>
<dbReference type="Gene3D" id="2.60.200.20">
    <property type="match status" value="1"/>
</dbReference>